<evidence type="ECO:0000256" key="8">
    <source>
        <dbReference type="ARBA" id="ARBA00022737"/>
    </source>
</evidence>
<dbReference type="CDD" id="cd00200">
    <property type="entry name" value="WD40"/>
    <property type="match status" value="1"/>
</dbReference>
<protein>
    <recommendedName>
        <fullName evidence="11">Target of rapamycin complex subunit lst8</fullName>
        <shortName evidence="11">TORC subunit lst8</shortName>
    </recommendedName>
</protein>
<dbReference type="GO" id="GO:0051897">
    <property type="term" value="P:positive regulation of phosphatidylinositol 3-kinase/protein kinase B signal transduction"/>
    <property type="evidence" value="ECO:0007669"/>
    <property type="project" value="UniProtKB-ARBA"/>
</dbReference>
<feature type="repeat" description="WD" evidence="10">
    <location>
        <begin position="72"/>
        <end position="113"/>
    </location>
</feature>
<dbReference type="GO" id="GO:0031931">
    <property type="term" value="C:TORC1 complex"/>
    <property type="evidence" value="ECO:0007669"/>
    <property type="project" value="UniProtKB-UniRule"/>
</dbReference>
<evidence type="ECO:0000256" key="3">
    <source>
        <dbReference type="ARBA" id="ARBA00009890"/>
    </source>
</evidence>
<evidence type="ECO:0000256" key="10">
    <source>
        <dbReference type="PROSITE-ProRule" id="PRU00221"/>
    </source>
</evidence>
<dbReference type="PROSITE" id="PS50294">
    <property type="entry name" value="WD_REPEATS_REGION"/>
    <property type="match status" value="2"/>
</dbReference>
<name>A0A8I6S1T7_CIMLE</name>
<dbReference type="Pfam" id="PF00400">
    <property type="entry name" value="WD40"/>
    <property type="match status" value="3"/>
</dbReference>
<dbReference type="Pfam" id="PF23769">
    <property type="entry name" value="Beta-prop_WDR75_2nd"/>
    <property type="match status" value="1"/>
</dbReference>
<dbReference type="PRINTS" id="PR00320">
    <property type="entry name" value="GPROTEINBRPT"/>
</dbReference>
<dbReference type="KEGG" id="clec:106669943"/>
<dbReference type="InterPro" id="IPR019775">
    <property type="entry name" value="WD40_repeat_CS"/>
</dbReference>
<feature type="repeat" description="WD" evidence="10">
    <location>
        <begin position="261"/>
        <end position="290"/>
    </location>
</feature>
<comment type="subunit">
    <text evidence="11">Part of TORC1 complex. Part of the TORC2 complex.</text>
</comment>
<dbReference type="OrthoDB" id="400at2759"/>
<keyword evidence="14" id="KW-1185">Reference proteome</keyword>
<evidence type="ECO:0000256" key="6">
    <source>
        <dbReference type="ARBA" id="ARBA00022552"/>
    </source>
</evidence>
<dbReference type="GO" id="GO:0005737">
    <property type="term" value="C:cytoplasm"/>
    <property type="evidence" value="ECO:0007669"/>
    <property type="project" value="UniProtKB-SubCell"/>
</dbReference>
<dbReference type="GO" id="GO:0032535">
    <property type="term" value="P:regulation of cellular component size"/>
    <property type="evidence" value="ECO:0007669"/>
    <property type="project" value="UniProtKB-ARBA"/>
</dbReference>
<dbReference type="SMART" id="SM00320">
    <property type="entry name" value="WD40"/>
    <property type="match status" value="6"/>
</dbReference>
<evidence type="ECO:0000256" key="7">
    <source>
        <dbReference type="ARBA" id="ARBA00022574"/>
    </source>
</evidence>
<dbReference type="AlphaFoldDB" id="A0A8I6S1T7"/>
<comment type="subcellular location">
    <subcellularLocation>
        <location evidence="1 11">Cytoplasm</location>
    </subcellularLocation>
    <subcellularLocation>
        <location evidence="2">Nucleus</location>
        <location evidence="2">Nucleolus</location>
    </subcellularLocation>
</comment>
<dbReference type="InterPro" id="IPR057644">
    <property type="entry name" value="Beta-prop_WDR75_2nd"/>
</dbReference>
<keyword evidence="8 11" id="KW-0677">Repeat</keyword>
<keyword evidence="7 10" id="KW-0853">WD repeat</keyword>
<dbReference type="Proteomes" id="UP000494040">
    <property type="component" value="Unassembled WGS sequence"/>
</dbReference>
<dbReference type="InterPro" id="IPR036322">
    <property type="entry name" value="WD40_repeat_dom_sf"/>
</dbReference>
<dbReference type="GO" id="GO:0031932">
    <property type="term" value="C:TORC2 complex"/>
    <property type="evidence" value="ECO:0007669"/>
    <property type="project" value="UniProtKB-UniRule"/>
</dbReference>
<dbReference type="InterPro" id="IPR020472">
    <property type="entry name" value="WD40_PAC1"/>
</dbReference>
<dbReference type="PROSITE" id="PS50082">
    <property type="entry name" value="WD_REPEATS_2"/>
    <property type="match status" value="3"/>
</dbReference>
<evidence type="ECO:0000256" key="2">
    <source>
        <dbReference type="ARBA" id="ARBA00004604"/>
    </source>
</evidence>
<dbReference type="GO" id="GO:0032956">
    <property type="term" value="P:regulation of actin cytoskeleton organization"/>
    <property type="evidence" value="ECO:0007669"/>
    <property type="project" value="TreeGrafter"/>
</dbReference>
<evidence type="ECO:0000256" key="1">
    <source>
        <dbReference type="ARBA" id="ARBA00004496"/>
    </source>
</evidence>
<evidence type="ECO:0000313" key="13">
    <source>
        <dbReference type="EnsemblMetazoa" id="XP_014255334.1"/>
    </source>
</evidence>
<comment type="function">
    <text evidence="11">Subunit of TORC1 and TORC2, which regulate cell growth and survival in response to nutrient and hormonal signals.</text>
</comment>
<gene>
    <name evidence="13" type="primary">106669943</name>
</gene>
<evidence type="ECO:0000313" key="14">
    <source>
        <dbReference type="Proteomes" id="UP000494040"/>
    </source>
</evidence>
<evidence type="ECO:0000256" key="5">
    <source>
        <dbReference type="ARBA" id="ARBA00022517"/>
    </source>
</evidence>
<reference evidence="13" key="1">
    <citation type="submission" date="2022-01" db="UniProtKB">
        <authorList>
            <consortium name="EnsemblMetazoa"/>
        </authorList>
    </citation>
    <scope>IDENTIFICATION</scope>
</reference>
<dbReference type="Gene3D" id="2.130.10.10">
    <property type="entry name" value="YVTN repeat-like/Quinoprotein amine dehydrogenase"/>
    <property type="match status" value="1"/>
</dbReference>
<evidence type="ECO:0000259" key="12">
    <source>
        <dbReference type="Pfam" id="PF23769"/>
    </source>
</evidence>
<dbReference type="PANTHER" id="PTHR19842">
    <property type="entry name" value="G BETA-LIKE PROTEIN GBL"/>
    <property type="match status" value="1"/>
</dbReference>
<keyword evidence="4 11" id="KW-0963">Cytoplasm</keyword>
<feature type="domain" description="WD repeat-containing protein 75 second beta-propeller" evidence="12">
    <location>
        <begin position="167"/>
        <end position="289"/>
    </location>
</feature>
<organism evidence="13 14">
    <name type="scientific">Cimex lectularius</name>
    <name type="common">Bed bug</name>
    <name type="synonym">Acanthia lectularia</name>
    <dbReference type="NCBI Taxonomy" id="79782"/>
    <lineage>
        <taxon>Eukaryota</taxon>
        <taxon>Metazoa</taxon>
        <taxon>Ecdysozoa</taxon>
        <taxon>Arthropoda</taxon>
        <taxon>Hexapoda</taxon>
        <taxon>Insecta</taxon>
        <taxon>Pterygota</taxon>
        <taxon>Neoptera</taxon>
        <taxon>Paraneoptera</taxon>
        <taxon>Hemiptera</taxon>
        <taxon>Heteroptera</taxon>
        <taxon>Panheteroptera</taxon>
        <taxon>Cimicomorpha</taxon>
        <taxon>Cimicidae</taxon>
        <taxon>Cimex</taxon>
    </lineage>
</organism>
<dbReference type="FunFam" id="2.130.10.10:FF:000505">
    <property type="entry name" value="Blast:Protein LST8 homolog"/>
    <property type="match status" value="1"/>
</dbReference>
<proteinExistence type="inferred from homology"/>
<dbReference type="InterPro" id="IPR037588">
    <property type="entry name" value="MLST8"/>
</dbReference>
<dbReference type="EnsemblMetazoa" id="XM_014399848.2">
    <property type="protein sequence ID" value="XP_014255334.1"/>
    <property type="gene ID" value="LOC106669943"/>
</dbReference>
<keyword evidence="5" id="KW-0690">Ribosome biogenesis</keyword>
<sequence>MANFDFLATGGYDHTIRYWYLTGVCVHTVQHTDSQVNALAITPDKQRLAAAGHQHIKLYDIESGHTNPIINYEGISKNVTGVGFQEDGNWMFTGGEDGTARVWDIRSKNLQCQRIFQMTSPVNCVCLHPNQGEMFVGDQSGVIHIWDLKTDHNEQLIPEAEASIQSISIDPEAKLLTAVNNKGNCYIWSLTNENDEQTKLKPRQKIAAHSRYALRCTLSPDSKLLVTCSADQTARVWETDTFGMVQVLKHDSQRWVWDAVFSADSKYLITASSDGVARLWNLETGAVEREFSGHQKPVTALAYSENPKIEPVA</sequence>
<dbReference type="PANTHER" id="PTHR19842:SF0">
    <property type="entry name" value="TARGET OF RAPAMYCIN COMPLEX SUBUNIT LST8"/>
    <property type="match status" value="1"/>
</dbReference>
<evidence type="ECO:0000256" key="4">
    <source>
        <dbReference type="ARBA" id="ARBA00022490"/>
    </source>
</evidence>
<dbReference type="SUPFAM" id="SSF50978">
    <property type="entry name" value="WD40 repeat-like"/>
    <property type="match status" value="1"/>
</dbReference>
<dbReference type="InterPro" id="IPR001680">
    <property type="entry name" value="WD40_rpt"/>
</dbReference>
<evidence type="ECO:0000256" key="11">
    <source>
        <dbReference type="RuleBase" id="RU369068"/>
    </source>
</evidence>
<keyword evidence="9" id="KW-0539">Nucleus</keyword>
<comment type="similarity">
    <text evidence="3 11">Belongs to the WD repeat LST8 family.</text>
</comment>
<dbReference type="OMA" id="VQRNYKH"/>
<dbReference type="InterPro" id="IPR015943">
    <property type="entry name" value="WD40/YVTN_repeat-like_dom_sf"/>
</dbReference>
<accession>A0A8I6S1T7</accession>
<feature type="repeat" description="WD" evidence="10">
    <location>
        <begin position="206"/>
        <end position="247"/>
    </location>
</feature>
<keyword evidence="6" id="KW-0698">rRNA processing</keyword>
<dbReference type="GO" id="GO:0038203">
    <property type="term" value="P:TORC2 signaling"/>
    <property type="evidence" value="ECO:0007669"/>
    <property type="project" value="UniProtKB-ARBA"/>
</dbReference>
<dbReference type="PROSITE" id="PS00678">
    <property type="entry name" value="WD_REPEATS_1"/>
    <property type="match status" value="3"/>
</dbReference>
<evidence type="ECO:0000256" key="9">
    <source>
        <dbReference type="ARBA" id="ARBA00023242"/>
    </source>
</evidence>